<protein>
    <submittedName>
        <fullName evidence="1">Uncharacterized protein</fullName>
    </submittedName>
</protein>
<sequence length="888" mass="99553">MAWQPQPQGLEQIIQTFNAALEGNQAVQETVVQNIRKFHKEPDFSNYCVMLFCDSQRNATLRAQAGLTLKNHLLFEFPSMTQQNIDFIKQHVPLNIADPDKPIRNATGTVISVLLRNITLYRWPEILPIIMEHLSKQDLASVEGALSVFKVLVEDCPTELDTDADGSKPLANLFPGLIGFISSPHESIRANTIEILTQCVYNGVETLNMFMQSFVDALFGRVQDGSLLVHKQLCRAFVNVLSGHHEFLLPQLNLIADYMFKMTQADDEDVALEACEFWLAIAEHEEVYGYLKPFIGGLIPVLLKGMIYSEEELMELEEDMADTSVPDRDQDIRPHHQQSRDHGHSKHGELGEDPDFDDDLEDYDTKWNLRKCSAAALDQLSNIFGSDLLEVLFPLLNEKIHHPEWTHRECGILALGAIAEGCVDGIRPHLPGLVDFLLSQFNDNEPLIRSISCWTVSRYADWYVQEVPGEDHRLVPVLEGLLKMSLDNNKRVQEAGCSAFTTLESVAGPKLEPYLEPIIGHLVLAFSKYQRKNMLLLYDAFSSLAFAVGSKLNQPQFVDSIMPPLIQKWNELSDDNTDLFPLFECLSALICAIGPGFTAYIAPVYQRCIQISASVLQQDQLFKANPDLAEPDKDFLIVSLDLLSAIVQGMGEHSFELSNSLQPSLMNIVASCVVDDNYEVCQSAYAAIGDLTTNCFKLIQPHLEEILKHMITNFRGHVQHTNLCNNVIWSSGEIALKMGPSMLPYITPLLQEYIPLINSEQTCRSLGENLAIAIGRFGLAFPDTVAPHLPHFGLGMCKALKYIEDNAEKETAFLGLCAMAHKNPSGLQNGFAAFCLALEKFRTPSEQCLVHLREILRCYKAQAGPAWDQFVKHFGESTRMDLQTRFGI</sequence>
<reference evidence="1" key="1">
    <citation type="submission" date="2022-04" db="EMBL/GenBank/DDBJ databases">
        <title>Genome of the entomopathogenic fungus Entomophthora muscae.</title>
        <authorList>
            <person name="Elya C."/>
            <person name="Lovett B.R."/>
            <person name="Lee E."/>
            <person name="Macias A.M."/>
            <person name="Hajek A.E."/>
            <person name="De Bivort B.L."/>
            <person name="Kasson M.T."/>
            <person name="De Fine Licht H.H."/>
            <person name="Stajich J.E."/>
        </authorList>
    </citation>
    <scope>NUCLEOTIDE SEQUENCE</scope>
    <source>
        <strain evidence="1">Berkeley</strain>
    </source>
</reference>
<accession>A0ACC2RK14</accession>
<evidence type="ECO:0000313" key="2">
    <source>
        <dbReference type="Proteomes" id="UP001165960"/>
    </source>
</evidence>
<dbReference type="Proteomes" id="UP001165960">
    <property type="component" value="Unassembled WGS sequence"/>
</dbReference>
<dbReference type="EMBL" id="QTSX02007156">
    <property type="protein sequence ID" value="KAJ9050404.1"/>
    <property type="molecule type" value="Genomic_DNA"/>
</dbReference>
<proteinExistence type="predicted"/>
<name>A0ACC2RK14_9FUNG</name>
<gene>
    <name evidence="1" type="ORF">DSO57_1014627</name>
</gene>
<evidence type="ECO:0000313" key="1">
    <source>
        <dbReference type="EMBL" id="KAJ9050404.1"/>
    </source>
</evidence>
<organism evidence="1 2">
    <name type="scientific">Entomophthora muscae</name>
    <dbReference type="NCBI Taxonomy" id="34485"/>
    <lineage>
        <taxon>Eukaryota</taxon>
        <taxon>Fungi</taxon>
        <taxon>Fungi incertae sedis</taxon>
        <taxon>Zoopagomycota</taxon>
        <taxon>Entomophthoromycotina</taxon>
        <taxon>Entomophthoromycetes</taxon>
        <taxon>Entomophthorales</taxon>
        <taxon>Entomophthoraceae</taxon>
        <taxon>Entomophthora</taxon>
    </lineage>
</organism>
<comment type="caution">
    <text evidence="1">The sequence shown here is derived from an EMBL/GenBank/DDBJ whole genome shotgun (WGS) entry which is preliminary data.</text>
</comment>
<keyword evidence="2" id="KW-1185">Reference proteome</keyword>